<dbReference type="RefSeq" id="WP_021688185.1">
    <property type="nucleotide sequence ID" value="NZ_CP059319.1"/>
</dbReference>
<name>A0A975D488_9SPHN</name>
<dbReference type="AlphaFoldDB" id="A0A975D488"/>
<evidence type="ECO:0000313" key="3">
    <source>
        <dbReference type="Proteomes" id="UP000664914"/>
    </source>
</evidence>
<dbReference type="Pfam" id="PF08281">
    <property type="entry name" value="Sigma70_r4_2"/>
    <property type="match status" value="1"/>
</dbReference>
<dbReference type="Gene3D" id="1.10.10.10">
    <property type="entry name" value="Winged helix-like DNA-binding domain superfamily/Winged helix DNA-binding domain"/>
    <property type="match status" value="1"/>
</dbReference>
<organism evidence="2 3">
    <name type="scientific">Rhizorhabdus wittichii</name>
    <dbReference type="NCBI Taxonomy" id="160791"/>
    <lineage>
        <taxon>Bacteria</taxon>
        <taxon>Pseudomonadati</taxon>
        <taxon>Pseudomonadota</taxon>
        <taxon>Alphaproteobacteria</taxon>
        <taxon>Sphingomonadales</taxon>
        <taxon>Sphingomonadaceae</taxon>
        <taxon>Rhizorhabdus</taxon>
    </lineage>
</organism>
<dbReference type="GO" id="GO:0006352">
    <property type="term" value="P:DNA-templated transcription initiation"/>
    <property type="evidence" value="ECO:0007669"/>
    <property type="project" value="InterPro"/>
</dbReference>
<dbReference type="GO" id="GO:0003677">
    <property type="term" value="F:DNA binding"/>
    <property type="evidence" value="ECO:0007669"/>
    <property type="project" value="InterPro"/>
</dbReference>
<accession>A0A975D488</accession>
<evidence type="ECO:0000259" key="1">
    <source>
        <dbReference type="Pfam" id="PF08281"/>
    </source>
</evidence>
<dbReference type="InterPro" id="IPR036388">
    <property type="entry name" value="WH-like_DNA-bd_sf"/>
</dbReference>
<gene>
    <name evidence="2" type="ORF">HRJ34_04850</name>
</gene>
<protein>
    <submittedName>
        <fullName evidence="2">Sigma-70 family RNA polymerase sigma factor</fullName>
    </submittedName>
</protein>
<dbReference type="EMBL" id="CP059319">
    <property type="protein sequence ID" value="QTH22850.1"/>
    <property type="molecule type" value="Genomic_DNA"/>
</dbReference>
<reference evidence="2" key="1">
    <citation type="submission" date="2020-07" db="EMBL/GenBank/DDBJ databases">
        <authorList>
            <person name="Camacho E."/>
        </authorList>
    </citation>
    <scope>NUCLEOTIDE SEQUENCE</scope>
    <source>
        <strain evidence="2">MPO218</strain>
    </source>
</reference>
<reference evidence="2" key="2">
    <citation type="submission" date="2021-04" db="EMBL/GenBank/DDBJ databases">
        <title>Isolation and genomic analysis of the ibuprofen-degrading bacterium Sphingomonas strain MPO218.</title>
        <authorList>
            <person name="Aulestia M."/>
            <person name="Flores A."/>
            <person name="Mangas E.L."/>
            <person name="Perez-Pulido A.J."/>
            <person name="Santero E."/>
            <person name="Camacho E.M."/>
        </authorList>
    </citation>
    <scope>NUCLEOTIDE SEQUENCE</scope>
    <source>
        <strain evidence="2">MPO218</strain>
    </source>
</reference>
<dbReference type="Proteomes" id="UP000664914">
    <property type="component" value="Chromosome"/>
</dbReference>
<dbReference type="InterPro" id="IPR013249">
    <property type="entry name" value="RNA_pol_sigma70_r4_t2"/>
</dbReference>
<proteinExistence type="predicted"/>
<dbReference type="InterPro" id="IPR013324">
    <property type="entry name" value="RNA_pol_sigma_r3/r4-like"/>
</dbReference>
<sequence length="113" mass="12817">MRHSNIIAAGPERDRALEMMEQVLAIMVAHHDDEGAIALQAIMERTMGTHADPEQDGEIWDMIETLPHFTERVLYLHRLNGLTISQIARRLGLNRKEVAERLSLDLQLVRGAP</sequence>
<dbReference type="GO" id="GO:0016987">
    <property type="term" value="F:sigma factor activity"/>
    <property type="evidence" value="ECO:0007669"/>
    <property type="project" value="InterPro"/>
</dbReference>
<dbReference type="SUPFAM" id="SSF88659">
    <property type="entry name" value="Sigma3 and sigma4 domains of RNA polymerase sigma factors"/>
    <property type="match status" value="1"/>
</dbReference>
<feature type="domain" description="RNA polymerase sigma factor 70 region 4 type 2" evidence="1">
    <location>
        <begin position="58"/>
        <end position="103"/>
    </location>
</feature>
<evidence type="ECO:0000313" key="2">
    <source>
        <dbReference type="EMBL" id="QTH22850.1"/>
    </source>
</evidence>